<evidence type="ECO:0000256" key="9">
    <source>
        <dbReference type="ARBA" id="ARBA00023157"/>
    </source>
</evidence>
<dbReference type="InterPro" id="IPR036774">
    <property type="entry name" value="ERV/ALR_sulphydryl_oxid_sf"/>
</dbReference>
<evidence type="ECO:0000256" key="6">
    <source>
        <dbReference type="ARBA" id="ARBA00022729"/>
    </source>
</evidence>
<dbReference type="AlphaFoldDB" id="A0A7J7STC5"/>
<dbReference type="GO" id="GO:0016971">
    <property type="term" value="F:flavin-dependent sulfhydryl oxidase activity"/>
    <property type="evidence" value="ECO:0007669"/>
    <property type="project" value="InterPro"/>
</dbReference>
<reference evidence="18 19" key="1">
    <citation type="journal article" date="2020" name="Nature">
        <title>Six reference-quality genomes reveal evolution of bat adaptations.</title>
        <authorList>
            <person name="Jebb D."/>
            <person name="Huang Z."/>
            <person name="Pippel M."/>
            <person name="Hughes G.M."/>
            <person name="Lavrichenko K."/>
            <person name="Devanna P."/>
            <person name="Winkler S."/>
            <person name="Jermiin L.S."/>
            <person name="Skirmuntt E.C."/>
            <person name="Katzourakis A."/>
            <person name="Burkitt-Gray L."/>
            <person name="Ray D.A."/>
            <person name="Sullivan K.A.M."/>
            <person name="Roscito J.G."/>
            <person name="Kirilenko B.M."/>
            <person name="Davalos L.M."/>
            <person name="Corthals A.P."/>
            <person name="Power M.L."/>
            <person name="Jones G."/>
            <person name="Ransome R.D."/>
            <person name="Dechmann D.K.N."/>
            <person name="Locatelli A.G."/>
            <person name="Puechmaille S.J."/>
            <person name="Fedrigo O."/>
            <person name="Jarvis E.D."/>
            <person name="Hiller M."/>
            <person name="Vernes S.C."/>
            <person name="Myers E.W."/>
            <person name="Teeling E.C."/>
        </authorList>
    </citation>
    <scope>NUCLEOTIDE SEQUENCE [LARGE SCALE GENOMIC DNA]</scope>
    <source>
        <strain evidence="18">MMyoMyo1</strain>
        <tissue evidence="18">Flight muscle</tissue>
    </source>
</reference>
<evidence type="ECO:0000256" key="4">
    <source>
        <dbReference type="ARBA" id="ARBA00022525"/>
    </source>
</evidence>
<gene>
    <name evidence="18" type="ORF">mMyoMyo1_016127</name>
</gene>
<feature type="region of interest" description="Disordered" evidence="14">
    <location>
        <begin position="657"/>
        <end position="690"/>
    </location>
</feature>
<keyword evidence="10" id="KW-0325">Glycoprotein</keyword>
<dbReference type="GO" id="GO:0000139">
    <property type="term" value="C:Golgi membrane"/>
    <property type="evidence" value="ECO:0007669"/>
    <property type="project" value="TreeGrafter"/>
</dbReference>
<evidence type="ECO:0000256" key="3">
    <source>
        <dbReference type="ARBA" id="ARBA00006041"/>
    </source>
</evidence>
<name>A0A7J7STC5_MYOMY</name>
<feature type="signal peptide" evidence="15">
    <location>
        <begin position="1"/>
        <end position="29"/>
    </location>
</feature>
<keyword evidence="19" id="KW-1185">Reference proteome</keyword>
<sequence length="748" mass="81976">MGWCGRGSGPPPSLLLLLLLLPAVPGAGAAPRSALYAPSDPLTLLQADSVHRALQDSRSAWAVEFFASWCGHCIAFAPTWKALANDVKDWRPALNLAALDCADETNSAVCRDFNIPGFPTVRFFKAFSKGGPGATLAVAGADMQTLRERLIDALETHGAMWPPACPPLEPTGLEEIDGFFARNDEECLALIFEKKGSYLGREVILDLSQREGIAVRRVLNTEGDVVSKFGVTDFPSCYLLFRNGSASRVPVLMESRSFYTAYLQRFARATREAAQTTVPPVTANTVAPTAWKVADRSKIYMADLESALHYILRVEVGKFSLLEGQRLVALKKFVAVLAQYFPGQPLVQNFLHSVNDWLQKQQRKKIPYGFFQTALENRKEGVVIAKKVNWVGCQGSEPHFRGFPCSLWVLFHFLTVQATRHNVDRSQETAKAQEVLQAIRGYVRFFFGCRDCAGHFEKMAAASMHRVGSRDSAVLWLWSSHNKVNARLAGAPSEDPQFPKVQWPPRELCSPCHNELRGTPVWDLGNTLSFFKTHFSWSNIIRDLPAAEPPLRGAQRMAATAEPELAAGNSTLGPAEAERMVGPGATFPWTVVLGALADRLGASGPPEVQAGLGVTRAELEQGPPEHIAELQRESGEQPEGQEPLSERDLGAGLLAELPAEDLPTGPSERRRVGRSSKQLASVPEGEPEAGALRGRGQWLQVLEGDFSHLDISLCVVLYSLSFMGLLAMYTYFRARMRALKGHAGHPTA</sequence>
<dbReference type="CDD" id="cd02992">
    <property type="entry name" value="PDI_a_QSOX"/>
    <property type="match status" value="1"/>
</dbReference>
<dbReference type="Gene3D" id="1.20.120.310">
    <property type="entry name" value="ERV/ALR sulfhydryl oxidase domain"/>
    <property type="match status" value="1"/>
</dbReference>
<dbReference type="PANTHER" id="PTHR22897:SF6">
    <property type="entry name" value="SULFHYDRYL OXIDASE 1"/>
    <property type="match status" value="1"/>
</dbReference>
<keyword evidence="7 13" id="KW-0274">FAD</keyword>
<dbReference type="InterPro" id="IPR041269">
    <property type="entry name" value="QSOX_Trx1"/>
</dbReference>
<evidence type="ECO:0000256" key="8">
    <source>
        <dbReference type="ARBA" id="ARBA00023002"/>
    </source>
</evidence>
<protein>
    <recommendedName>
        <fullName evidence="13">Sulfhydryl oxidase</fullName>
        <ecNumber evidence="13">1.8.3.2</ecNumber>
    </recommendedName>
</protein>
<evidence type="ECO:0000256" key="14">
    <source>
        <dbReference type="SAM" id="MobiDB-lite"/>
    </source>
</evidence>
<dbReference type="Gene3D" id="3.40.30.10">
    <property type="entry name" value="Glutaredoxin"/>
    <property type="match status" value="2"/>
</dbReference>
<dbReference type="GO" id="GO:0003756">
    <property type="term" value="F:protein disulfide isomerase activity"/>
    <property type="evidence" value="ECO:0007669"/>
    <property type="project" value="TreeGrafter"/>
</dbReference>
<evidence type="ECO:0000256" key="5">
    <source>
        <dbReference type="ARBA" id="ARBA00022630"/>
    </source>
</evidence>
<dbReference type="Pfam" id="PF00085">
    <property type="entry name" value="Thioredoxin"/>
    <property type="match status" value="1"/>
</dbReference>
<evidence type="ECO:0000259" key="17">
    <source>
        <dbReference type="PROSITE" id="PS51352"/>
    </source>
</evidence>
<dbReference type="FunFam" id="1.20.120.310:FF:000001">
    <property type="entry name" value="Sulfhydryl oxidase"/>
    <property type="match status" value="1"/>
</dbReference>
<dbReference type="InterPro" id="IPR017905">
    <property type="entry name" value="ERV/ALR_sulphydryl_oxidase"/>
</dbReference>
<keyword evidence="8 13" id="KW-0560">Oxidoreductase</keyword>
<evidence type="ECO:0000256" key="1">
    <source>
        <dbReference type="ARBA" id="ARBA00001974"/>
    </source>
</evidence>
<evidence type="ECO:0000256" key="15">
    <source>
        <dbReference type="SAM" id="SignalP"/>
    </source>
</evidence>
<dbReference type="SUPFAM" id="SSF69000">
    <property type="entry name" value="FAD-dependent thiol oxidase"/>
    <property type="match status" value="1"/>
</dbReference>
<dbReference type="EC" id="1.8.3.2" evidence="13"/>
<dbReference type="VEuPathDB" id="HostDB:GeneID_118672880"/>
<dbReference type="InterPro" id="IPR013766">
    <property type="entry name" value="Thioredoxin_domain"/>
</dbReference>
<keyword evidence="13" id="KW-0812">Transmembrane</keyword>
<evidence type="ECO:0000256" key="7">
    <source>
        <dbReference type="ARBA" id="ARBA00022827"/>
    </source>
</evidence>
<dbReference type="InterPro" id="IPR042568">
    <property type="entry name" value="QSOX_FAD-bd_sf"/>
</dbReference>
<keyword evidence="4" id="KW-0964">Secreted</keyword>
<dbReference type="PROSITE" id="PS51324">
    <property type="entry name" value="ERV_ALR"/>
    <property type="match status" value="1"/>
</dbReference>
<dbReference type="PANTHER" id="PTHR22897">
    <property type="entry name" value="QUIESCIN Q6-RELATED SULFHYDRYL OXIDASE"/>
    <property type="match status" value="1"/>
</dbReference>
<dbReference type="Pfam" id="PF18371">
    <property type="entry name" value="FAD_SOX"/>
    <property type="match status" value="1"/>
</dbReference>
<dbReference type="FunFam" id="1.20.120.1960:FF:000001">
    <property type="entry name" value="Sulfhydryl oxidase"/>
    <property type="match status" value="1"/>
</dbReference>
<comment type="function">
    <text evidence="11">Catalyzes the oxidation of sulfhydryl groups in peptide and protein thiols to disulfides with the reduction of oxygen to hydrogen peroxide. Plays a role in disulfide bond formation in a variety of extracellular proteins. In fibroblasts, required for normal incorporation of laminin into the extracellular matrix, and thereby for normal cell-cell adhesion and cell migration.</text>
</comment>
<evidence type="ECO:0000313" key="19">
    <source>
        <dbReference type="Proteomes" id="UP000527355"/>
    </source>
</evidence>
<dbReference type="Gene3D" id="1.20.120.1960">
    <property type="entry name" value="QSOX sulfhydryl oxidase domain"/>
    <property type="match status" value="1"/>
</dbReference>
<dbReference type="Proteomes" id="UP000527355">
    <property type="component" value="Unassembled WGS sequence"/>
</dbReference>
<dbReference type="GO" id="GO:0006457">
    <property type="term" value="P:protein folding"/>
    <property type="evidence" value="ECO:0007669"/>
    <property type="project" value="TreeGrafter"/>
</dbReference>
<keyword evidence="9" id="KW-1015">Disulfide bond</keyword>
<evidence type="ECO:0000256" key="2">
    <source>
        <dbReference type="ARBA" id="ARBA00004613"/>
    </source>
</evidence>
<keyword evidence="13" id="KW-0472">Membrane</keyword>
<feature type="domain" description="Thioredoxin" evidence="17">
    <location>
        <begin position="31"/>
        <end position="156"/>
    </location>
</feature>
<feature type="domain" description="ERV/ALR sulfhydryl oxidase" evidence="16">
    <location>
        <begin position="396"/>
        <end position="503"/>
    </location>
</feature>
<dbReference type="FunFam" id="3.40.30.10:FF:000073">
    <property type="entry name" value="Sulfhydryl oxidase"/>
    <property type="match status" value="1"/>
</dbReference>
<proteinExistence type="inferred from homology"/>
<dbReference type="InterPro" id="IPR040986">
    <property type="entry name" value="QSOX_FAD-bd_dom"/>
</dbReference>
<dbReference type="Pfam" id="PF18108">
    <property type="entry name" value="QSOX_Trx1"/>
    <property type="match status" value="1"/>
</dbReference>
<dbReference type="OrthoDB" id="59470at2759"/>
<comment type="subcellular location">
    <subcellularLocation>
        <location evidence="2">Secreted</location>
    </subcellularLocation>
</comment>
<dbReference type="InterPro" id="IPR039798">
    <property type="entry name" value="Sulfhydryl_oxidase"/>
</dbReference>
<organism evidence="18 19">
    <name type="scientific">Myotis myotis</name>
    <name type="common">Greater mouse-eared bat</name>
    <name type="synonym">Vespertilio myotis</name>
    <dbReference type="NCBI Taxonomy" id="51298"/>
    <lineage>
        <taxon>Eukaryota</taxon>
        <taxon>Metazoa</taxon>
        <taxon>Chordata</taxon>
        <taxon>Craniata</taxon>
        <taxon>Vertebrata</taxon>
        <taxon>Euteleostomi</taxon>
        <taxon>Mammalia</taxon>
        <taxon>Eutheria</taxon>
        <taxon>Laurasiatheria</taxon>
        <taxon>Chiroptera</taxon>
        <taxon>Yangochiroptera</taxon>
        <taxon>Vespertilionidae</taxon>
        <taxon>Myotis</taxon>
    </lineage>
</organism>
<feature type="chain" id="PRO_5029702642" description="Sulfhydryl oxidase" evidence="15">
    <location>
        <begin position="30"/>
        <end position="748"/>
    </location>
</feature>
<keyword evidence="6 15" id="KW-0732">Signal</keyword>
<accession>A0A7J7STC5</accession>
<dbReference type="GO" id="GO:0005615">
    <property type="term" value="C:extracellular space"/>
    <property type="evidence" value="ECO:0007669"/>
    <property type="project" value="TreeGrafter"/>
</dbReference>
<evidence type="ECO:0000256" key="12">
    <source>
        <dbReference type="ARBA" id="ARBA00048864"/>
    </source>
</evidence>
<comment type="catalytic activity">
    <reaction evidence="12 13">
        <text>2 R'C(R)SH + O2 = R'C(R)S-S(R)CR' + H2O2</text>
        <dbReference type="Rhea" id="RHEA:17357"/>
        <dbReference type="ChEBI" id="CHEBI:15379"/>
        <dbReference type="ChEBI" id="CHEBI:16240"/>
        <dbReference type="ChEBI" id="CHEBI:16520"/>
        <dbReference type="ChEBI" id="CHEBI:17412"/>
        <dbReference type="EC" id="1.8.3.2"/>
    </reaction>
</comment>
<keyword evidence="5 13" id="KW-0285">Flavoprotein</keyword>
<evidence type="ECO:0000256" key="10">
    <source>
        <dbReference type="ARBA" id="ARBA00023180"/>
    </source>
</evidence>
<dbReference type="SUPFAM" id="SSF52833">
    <property type="entry name" value="Thioredoxin-like"/>
    <property type="match status" value="1"/>
</dbReference>
<evidence type="ECO:0000313" key="18">
    <source>
        <dbReference type="EMBL" id="KAF6291453.1"/>
    </source>
</evidence>
<dbReference type="FunFam" id="3.40.30.10:FF:000080">
    <property type="entry name" value="Sulfhydryl oxidase"/>
    <property type="match status" value="1"/>
</dbReference>
<dbReference type="Pfam" id="PF04777">
    <property type="entry name" value="Evr1_Alr"/>
    <property type="match status" value="1"/>
</dbReference>
<evidence type="ECO:0000256" key="11">
    <source>
        <dbReference type="ARBA" id="ARBA00045804"/>
    </source>
</evidence>
<feature type="transmembrane region" description="Helical" evidence="13">
    <location>
        <begin position="715"/>
        <end position="732"/>
    </location>
</feature>
<evidence type="ECO:0000259" key="16">
    <source>
        <dbReference type="PROSITE" id="PS51324"/>
    </source>
</evidence>
<dbReference type="PROSITE" id="PS51352">
    <property type="entry name" value="THIOREDOXIN_2"/>
    <property type="match status" value="1"/>
</dbReference>
<comment type="cofactor">
    <cofactor evidence="1 13">
        <name>FAD</name>
        <dbReference type="ChEBI" id="CHEBI:57692"/>
    </cofactor>
</comment>
<evidence type="ECO:0000256" key="13">
    <source>
        <dbReference type="RuleBase" id="RU371123"/>
    </source>
</evidence>
<dbReference type="InterPro" id="IPR036249">
    <property type="entry name" value="Thioredoxin-like_sf"/>
</dbReference>
<keyword evidence="13" id="KW-1133">Transmembrane helix</keyword>
<dbReference type="EMBL" id="JABWUV010000018">
    <property type="protein sequence ID" value="KAF6291453.1"/>
    <property type="molecule type" value="Genomic_DNA"/>
</dbReference>
<comment type="similarity">
    <text evidence="3 13">Belongs to the quiescin-sulfhydryl oxidase (QSOX) family.</text>
</comment>
<comment type="caution">
    <text evidence="18">The sequence shown here is derived from an EMBL/GenBank/DDBJ whole genome shotgun (WGS) entry which is preliminary data.</text>
</comment>